<comment type="caution">
    <text evidence="2">The sequence shown here is derived from an EMBL/GenBank/DDBJ whole genome shotgun (WGS) entry which is preliminary data.</text>
</comment>
<organism evidence="2 3">
    <name type="scientific">Tegillarca granosa</name>
    <name type="common">Malaysian cockle</name>
    <name type="synonym">Anadara granosa</name>
    <dbReference type="NCBI Taxonomy" id="220873"/>
    <lineage>
        <taxon>Eukaryota</taxon>
        <taxon>Metazoa</taxon>
        <taxon>Spiralia</taxon>
        <taxon>Lophotrochozoa</taxon>
        <taxon>Mollusca</taxon>
        <taxon>Bivalvia</taxon>
        <taxon>Autobranchia</taxon>
        <taxon>Pteriomorphia</taxon>
        <taxon>Arcoida</taxon>
        <taxon>Arcoidea</taxon>
        <taxon>Arcidae</taxon>
        <taxon>Tegillarca</taxon>
    </lineage>
</organism>
<accession>A0ABQ9E6T5</accession>
<reference evidence="2 3" key="1">
    <citation type="submission" date="2022-12" db="EMBL/GenBank/DDBJ databases">
        <title>Chromosome-level genome of Tegillarca granosa.</title>
        <authorList>
            <person name="Kim J."/>
        </authorList>
    </citation>
    <scope>NUCLEOTIDE SEQUENCE [LARGE SCALE GENOMIC DNA]</scope>
    <source>
        <strain evidence="2">Teg-2019</strain>
        <tissue evidence="2">Adductor muscle</tissue>
    </source>
</reference>
<feature type="compositionally biased region" description="Acidic residues" evidence="1">
    <location>
        <begin position="182"/>
        <end position="194"/>
    </location>
</feature>
<dbReference type="Proteomes" id="UP001217089">
    <property type="component" value="Unassembled WGS sequence"/>
</dbReference>
<name>A0ABQ9E6T5_TEGGR</name>
<protein>
    <submittedName>
        <fullName evidence="2">Uncharacterized protein</fullName>
    </submittedName>
</protein>
<dbReference type="EMBL" id="JARBDR010000918">
    <property type="protein sequence ID" value="KAJ8301113.1"/>
    <property type="molecule type" value="Genomic_DNA"/>
</dbReference>
<evidence type="ECO:0000256" key="1">
    <source>
        <dbReference type="SAM" id="MobiDB-lite"/>
    </source>
</evidence>
<evidence type="ECO:0000313" key="3">
    <source>
        <dbReference type="Proteomes" id="UP001217089"/>
    </source>
</evidence>
<sequence>MNNSHFAGSDNGENIEPGKLKREATMIKKLPIIPQGKVLTNGDINGRKDKVKLNANCDQHRNGGPSSNGTTLCNEVDFVEYGLFKVNLVEYGLCKMNFVKYGLCNMNFLEYRLCKYGLCKMNFVEYGLCKMNFVEYGLCKVNFVEYGLCEVNFLEYRLCKVNFVEYGLCKVNSAKNNLTDEDDYKIDNQEQEEEKEQKRRERKLRKREEEQEEILEVGADGKMRLKKKKFDLQDLDNETLRKLGIDPSLSNVEIAKRLKALFGDQIQITDGGRIIGTKHVDDFDSDMDDDMLADQEDLDLSTLCLFTQHMV</sequence>
<dbReference type="SUPFAM" id="SSF141571">
    <property type="entry name" value="Pentapeptide repeat-like"/>
    <property type="match status" value="1"/>
</dbReference>
<keyword evidence="3" id="KW-1185">Reference proteome</keyword>
<feature type="region of interest" description="Disordered" evidence="1">
    <location>
        <begin position="182"/>
        <end position="206"/>
    </location>
</feature>
<gene>
    <name evidence="2" type="ORF">KUTeg_020100</name>
</gene>
<evidence type="ECO:0000313" key="2">
    <source>
        <dbReference type="EMBL" id="KAJ8301113.1"/>
    </source>
</evidence>
<proteinExistence type="predicted"/>